<organism evidence="3 4">
    <name type="scientific">Kitasatospora cineracea</name>
    <dbReference type="NCBI Taxonomy" id="88074"/>
    <lineage>
        <taxon>Bacteria</taxon>
        <taxon>Bacillati</taxon>
        <taxon>Actinomycetota</taxon>
        <taxon>Actinomycetes</taxon>
        <taxon>Kitasatosporales</taxon>
        <taxon>Streptomycetaceae</taxon>
        <taxon>Kitasatospora</taxon>
    </lineage>
</organism>
<dbReference type="EMBL" id="RKQG01000002">
    <property type="protein sequence ID" value="RPE29530.1"/>
    <property type="molecule type" value="Genomic_DNA"/>
</dbReference>
<protein>
    <recommendedName>
        <fullName evidence="5">DUF4190 domain-containing protein</fullName>
    </recommendedName>
</protein>
<feature type="transmembrane region" description="Helical" evidence="2">
    <location>
        <begin position="73"/>
        <end position="98"/>
    </location>
</feature>
<keyword evidence="2" id="KW-0812">Transmembrane</keyword>
<comment type="caution">
    <text evidence="3">The sequence shown here is derived from an EMBL/GenBank/DDBJ whole genome shotgun (WGS) entry which is preliminary data.</text>
</comment>
<feature type="transmembrane region" description="Helical" evidence="2">
    <location>
        <begin position="28"/>
        <end position="61"/>
    </location>
</feature>
<keyword evidence="2" id="KW-1133">Transmembrane helix</keyword>
<keyword evidence="4" id="KW-1185">Reference proteome</keyword>
<reference evidence="3 4" key="1">
    <citation type="submission" date="2018-11" db="EMBL/GenBank/DDBJ databases">
        <title>Sequencing the genomes of 1000 actinobacteria strains.</title>
        <authorList>
            <person name="Klenk H.-P."/>
        </authorList>
    </citation>
    <scope>NUCLEOTIDE SEQUENCE [LARGE SCALE GENOMIC DNA]</scope>
    <source>
        <strain evidence="3 4">DSM 44781</strain>
    </source>
</reference>
<gene>
    <name evidence="3" type="ORF">EDD38_6687</name>
</gene>
<feature type="region of interest" description="Disordered" evidence="1">
    <location>
        <begin position="1"/>
        <end position="20"/>
    </location>
</feature>
<evidence type="ECO:0000256" key="1">
    <source>
        <dbReference type="SAM" id="MobiDB-lite"/>
    </source>
</evidence>
<proteinExistence type="predicted"/>
<dbReference type="RefSeq" id="WP_244260226.1">
    <property type="nucleotide sequence ID" value="NZ_JBEYIY010000004.1"/>
</dbReference>
<dbReference type="AlphaFoldDB" id="A0A3N4RRP4"/>
<sequence length="124" mass="12471">MPVPGTTAEHPAAPAAGPAAAPNSPATAAVLLGALGLFTSFALVGGPVGLAGLVTAGFALRTARRTGTGRGRAVAGLLLSLAAVALSVLAAVLLAWYANHTQQCYRPDGLHQYVECVRRSLSDR</sequence>
<accession>A0A3N4RRP4</accession>
<evidence type="ECO:0000313" key="4">
    <source>
        <dbReference type="Proteomes" id="UP000266906"/>
    </source>
</evidence>
<name>A0A3N4RRP4_9ACTN</name>
<evidence type="ECO:0000256" key="2">
    <source>
        <dbReference type="SAM" id="Phobius"/>
    </source>
</evidence>
<evidence type="ECO:0000313" key="3">
    <source>
        <dbReference type="EMBL" id="RPE29530.1"/>
    </source>
</evidence>
<keyword evidence="2" id="KW-0472">Membrane</keyword>
<evidence type="ECO:0008006" key="5">
    <source>
        <dbReference type="Google" id="ProtNLM"/>
    </source>
</evidence>
<dbReference type="Proteomes" id="UP000266906">
    <property type="component" value="Unassembled WGS sequence"/>
</dbReference>